<keyword evidence="8" id="KW-0902">Two-component regulatory system</keyword>
<dbReference type="InterPro" id="IPR000014">
    <property type="entry name" value="PAS"/>
</dbReference>
<feature type="transmembrane region" description="Helical" evidence="10">
    <location>
        <begin position="271"/>
        <end position="290"/>
    </location>
</feature>
<dbReference type="PROSITE" id="PS50109">
    <property type="entry name" value="HIS_KIN"/>
    <property type="match status" value="1"/>
</dbReference>
<evidence type="ECO:0000256" key="8">
    <source>
        <dbReference type="ARBA" id="ARBA00023012"/>
    </source>
</evidence>
<dbReference type="EC" id="2.7.13.3" evidence="2"/>
<dbReference type="Gene3D" id="3.30.565.10">
    <property type="entry name" value="Histidine kinase-like ATPase, C-terminal domain"/>
    <property type="match status" value="1"/>
</dbReference>
<evidence type="ECO:0000256" key="6">
    <source>
        <dbReference type="ARBA" id="ARBA00022777"/>
    </source>
</evidence>
<reference evidence="12 13" key="1">
    <citation type="submission" date="2017-09" db="EMBL/GenBank/DDBJ databases">
        <title>Genomics of the genus Arcobacter.</title>
        <authorList>
            <person name="Perez-Cataluna A."/>
            <person name="Figueras M.J."/>
            <person name="Salas-Masso N."/>
        </authorList>
    </citation>
    <scope>NUCLEOTIDE SEQUENCE [LARGE SCALE GENOMIC DNA]</scope>
    <source>
        <strain evidence="12 13">F156-34</strain>
    </source>
</reference>
<dbReference type="Gene3D" id="1.10.287.130">
    <property type="match status" value="1"/>
</dbReference>
<feature type="coiled-coil region" evidence="9">
    <location>
        <begin position="292"/>
        <end position="333"/>
    </location>
</feature>
<dbReference type="InterPro" id="IPR001638">
    <property type="entry name" value="Solute-binding_3/MltF_N"/>
</dbReference>
<protein>
    <recommendedName>
        <fullName evidence="2">histidine kinase</fullName>
        <ecNumber evidence="2">2.7.13.3</ecNumber>
    </recommendedName>
</protein>
<dbReference type="SMART" id="SM00388">
    <property type="entry name" value="HisKA"/>
    <property type="match status" value="1"/>
</dbReference>
<dbReference type="SMART" id="SM00062">
    <property type="entry name" value="PBPb"/>
    <property type="match status" value="1"/>
</dbReference>
<keyword evidence="7" id="KW-0067">ATP-binding</keyword>
<dbReference type="OrthoDB" id="5365097at2"/>
<dbReference type="SUPFAM" id="SSF55785">
    <property type="entry name" value="PYP-like sensor domain (PAS domain)"/>
    <property type="match status" value="1"/>
</dbReference>
<dbReference type="InterPro" id="IPR004358">
    <property type="entry name" value="Sig_transdc_His_kin-like_C"/>
</dbReference>
<gene>
    <name evidence="12" type="ORF">CP965_01415</name>
</gene>
<evidence type="ECO:0000256" key="7">
    <source>
        <dbReference type="ARBA" id="ARBA00022840"/>
    </source>
</evidence>
<evidence type="ECO:0000259" key="11">
    <source>
        <dbReference type="PROSITE" id="PS50109"/>
    </source>
</evidence>
<dbReference type="SUPFAM" id="SSF55874">
    <property type="entry name" value="ATPase domain of HSP90 chaperone/DNA topoisomerase II/histidine kinase"/>
    <property type="match status" value="1"/>
</dbReference>
<keyword evidence="13" id="KW-1185">Reference proteome</keyword>
<keyword evidence="6" id="KW-0418">Kinase</keyword>
<keyword evidence="3" id="KW-0597">Phosphoprotein</keyword>
<dbReference type="CDD" id="cd00082">
    <property type="entry name" value="HisKA"/>
    <property type="match status" value="1"/>
</dbReference>
<dbReference type="EMBL" id="NXIE01000001">
    <property type="protein sequence ID" value="RXK14134.1"/>
    <property type="molecule type" value="Genomic_DNA"/>
</dbReference>
<dbReference type="CDD" id="cd00130">
    <property type="entry name" value="PAS"/>
    <property type="match status" value="1"/>
</dbReference>
<keyword evidence="4" id="KW-0808">Transferase</keyword>
<dbReference type="SMART" id="SM00387">
    <property type="entry name" value="HATPase_c"/>
    <property type="match status" value="1"/>
</dbReference>
<dbReference type="InterPro" id="IPR035965">
    <property type="entry name" value="PAS-like_dom_sf"/>
</dbReference>
<comment type="catalytic activity">
    <reaction evidence="1">
        <text>ATP + protein L-histidine = ADP + protein N-phospho-L-histidine.</text>
        <dbReference type="EC" id="2.7.13.3"/>
    </reaction>
</comment>
<dbReference type="Pfam" id="PF00512">
    <property type="entry name" value="HisKA"/>
    <property type="match status" value="1"/>
</dbReference>
<dbReference type="CDD" id="cd01007">
    <property type="entry name" value="PBP2_BvgS_HisK_like"/>
    <property type="match status" value="1"/>
</dbReference>
<dbReference type="Gene3D" id="3.40.190.10">
    <property type="entry name" value="Periplasmic binding protein-like II"/>
    <property type="match status" value="2"/>
</dbReference>
<dbReference type="SUPFAM" id="SSF53850">
    <property type="entry name" value="Periplasmic binding protein-like II"/>
    <property type="match status" value="1"/>
</dbReference>
<dbReference type="InterPro" id="IPR036890">
    <property type="entry name" value="HATPase_C_sf"/>
</dbReference>
<keyword evidence="10" id="KW-0812">Transmembrane</keyword>
<keyword evidence="9" id="KW-0175">Coiled coil</keyword>
<evidence type="ECO:0000256" key="10">
    <source>
        <dbReference type="SAM" id="Phobius"/>
    </source>
</evidence>
<dbReference type="Pfam" id="PF13426">
    <property type="entry name" value="PAS_9"/>
    <property type="match status" value="1"/>
</dbReference>
<organism evidence="12 13">
    <name type="scientific">Halarcobacter mediterraneus</name>
    <dbReference type="NCBI Taxonomy" id="2023153"/>
    <lineage>
        <taxon>Bacteria</taxon>
        <taxon>Pseudomonadati</taxon>
        <taxon>Campylobacterota</taxon>
        <taxon>Epsilonproteobacteria</taxon>
        <taxon>Campylobacterales</taxon>
        <taxon>Arcobacteraceae</taxon>
        <taxon>Halarcobacter</taxon>
    </lineage>
</organism>
<dbReference type="PANTHER" id="PTHR43065:SF10">
    <property type="entry name" value="PEROXIDE STRESS-ACTIVATED HISTIDINE KINASE MAK3"/>
    <property type="match status" value="1"/>
</dbReference>
<dbReference type="Pfam" id="PF00497">
    <property type="entry name" value="SBP_bac_3"/>
    <property type="match status" value="1"/>
</dbReference>
<evidence type="ECO:0000256" key="1">
    <source>
        <dbReference type="ARBA" id="ARBA00000085"/>
    </source>
</evidence>
<sequence>MKKTLLIILTFPFILLAETNFSFKTNLIKLTKEEKLFLIEKNIDCVVSKNWPPFIFEDNNKLVGISKDFWDLIKNKTLISSSCRDVGTFHELLTLIQNKKADISLSSAVSEETLDFALFSKPYISYPLAIATTMDKQYISNTSLLNNKKIAVGKNYSSYQILKAKYPKIEFVEVENNIEALNLLARGDVYAVVDILPVLSLIISEYGFKNIKISGTTEFNFDVRFMVRNDYEELVSIINKAIDSITKEELNQIKNKWLSVRLESVVDYSRFWEIGFIIFLVLIILFYRQYILNKHNKKLQEANEEIEKKTIELEKKTKQLAKQKELFEKIYNESTDGIFLVDLKQNRIIDCNDSALKILKYTFKEEFIQLKLEDFFPFKQANGISSIFRIYKMIDIAIEKGSNSFEFIFKNKKAQNIWLEVVLTTINLDDSNLMHVVLRDIDKRKEMEEELNILTFNLEGKVKQEVKKNEEKTKQLLQQSRLAQMGEMISMIAHQWRQPLTAISATTNNLLLRMMIKDRPKDEDLEKEISLISDYSQYLSNTIDDFRNFFKSEKEKIDITLETIVNNSISIIKNSLESNSIKLSIDYSCNETVNVFASEVNQVILNLIKNAEDAILESNLEEGEIKVSTFCEEAFCYITIEDNAKGIPEKIIDKIFDPYFSTKTSKDGTGLGLYMSKIIIKDHCGGELIASNSKNGAIFTIKIPKSL</sequence>
<dbReference type="InterPro" id="IPR036097">
    <property type="entry name" value="HisK_dim/P_sf"/>
</dbReference>
<dbReference type="Proteomes" id="UP000289718">
    <property type="component" value="Unassembled WGS sequence"/>
</dbReference>
<dbReference type="InterPro" id="IPR005467">
    <property type="entry name" value="His_kinase_dom"/>
</dbReference>
<dbReference type="AlphaFoldDB" id="A0A4Q1AVC9"/>
<dbReference type="NCBIfam" id="TIGR00229">
    <property type="entry name" value="sensory_box"/>
    <property type="match status" value="1"/>
</dbReference>
<proteinExistence type="predicted"/>
<keyword evidence="10" id="KW-1133">Transmembrane helix</keyword>
<evidence type="ECO:0000256" key="3">
    <source>
        <dbReference type="ARBA" id="ARBA00022553"/>
    </source>
</evidence>
<evidence type="ECO:0000313" key="12">
    <source>
        <dbReference type="EMBL" id="RXK14134.1"/>
    </source>
</evidence>
<dbReference type="SUPFAM" id="SSF47384">
    <property type="entry name" value="Homodimeric domain of signal transducing histidine kinase"/>
    <property type="match status" value="1"/>
</dbReference>
<comment type="caution">
    <text evidence="12">The sequence shown here is derived from an EMBL/GenBank/DDBJ whole genome shotgun (WGS) entry which is preliminary data.</text>
</comment>
<dbReference type="GO" id="GO:0005524">
    <property type="term" value="F:ATP binding"/>
    <property type="evidence" value="ECO:0007669"/>
    <property type="project" value="UniProtKB-KW"/>
</dbReference>
<dbReference type="RefSeq" id="WP_129060246.1">
    <property type="nucleotide sequence ID" value="NZ_NXIE01000001.1"/>
</dbReference>
<evidence type="ECO:0000313" key="13">
    <source>
        <dbReference type="Proteomes" id="UP000289718"/>
    </source>
</evidence>
<keyword evidence="5" id="KW-0547">Nucleotide-binding</keyword>
<dbReference type="InterPro" id="IPR003661">
    <property type="entry name" value="HisK_dim/P_dom"/>
</dbReference>
<dbReference type="Pfam" id="PF02518">
    <property type="entry name" value="HATPase_c"/>
    <property type="match status" value="1"/>
</dbReference>
<feature type="domain" description="Histidine kinase" evidence="11">
    <location>
        <begin position="491"/>
        <end position="707"/>
    </location>
</feature>
<evidence type="ECO:0000256" key="5">
    <source>
        <dbReference type="ARBA" id="ARBA00022741"/>
    </source>
</evidence>
<name>A0A4Q1AVC9_9BACT</name>
<evidence type="ECO:0000256" key="9">
    <source>
        <dbReference type="SAM" id="Coils"/>
    </source>
</evidence>
<dbReference type="PANTHER" id="PTHR43065">
    <property type="entry name" value="SENSOR HISTIDINE KINASE"/>
    <property type="match status" value="1"/>
</dbReference>
<dbReference type="PRINTS" id="PR00344">
    <property type="entry name" value="BCTRLSENSOR"/>
</dbReference>
<keyword evidence="10" id="KW-0472">Membrane</keyword>
<dbReference type="Gene3D" id="3.30.450.20">
    <property type="entry name" value="PAS domain"/>
    <property type="match status" value="1"/>
</dbReference>
<dbReference type="GO" id="GO:0000155">
    <property type="term" value="F:phosphorelay sensor kinase activity"/>
    <property type="evidence" value="ECO:0007669"/>
    <property type="project" value="InterPro"/>
</dbReference>
<dbReference type="InterPro" id="IPR003594">
    <property type="entry name" value="HATPase_dom"/>
</dbReference>
<evidence type="ECO:0000256" key="4">
    <source>
        <dbReference type="ARBA" id="ARBA00022679"/>
    </source>
</evidence>
<evidence type="ECO:0000256" key="2">
    <source>
        <dbReference type="ARBA" id="ARBA00012438"/>
    </source>
</evidence>
<accession>A0A4Q1AVC9</accession>